<dbReference type="InterPro" id="IPR001482">
    <property type="entry name" value="T2SS/T4SS_dom"/>
</dbReference>
<dbReference type="AlphaFoldDB" id="A0A562ZTF9"/>
<name>A0A562ZTF9_9BURK</name>
<protein>
    <recommendedName>
        <fullName evidence="3">Bacterial type II secretion system protein E domain-containing protein</fullName>
    </recommendedName>
</protein>
<reference evidence="4 5" key="1">
    <citation type="submission" date="2019-07" db="EMBL/GenBank/DDBJ databases">
        <title>Caenimonas sedimenti sp. nov., isolated from activated sludge.</title>
        <authorList>
            <person name="Xu J."/>
        </authorList>
    </citation>
    <scope>NUCLEOTIDE SEQUENCE [LARGE SCALE GENOMIC DNA]</scope>
    <source>
        <strain evidence="4 5">HX-9-20</strain>
    </source>
</reference>
<dbReference type="SUPFAM" id="SSF52540">
    <property type="entry name" value="P-loop containing nucleoside triphosphate hydrolases"/>
    <property type="match status" value="1"/>
</dbReference>
<sequence>MQRRSLHFDLPGLRRGVAGQSLQLHQPDRTDHVRQCPSKLTSFCMHGTHDKDTQLAGQLIHLLQQGGEFSDVHVETGRPIRVRRGRFMWETAIGPDGGEMVSSNASIRAFMNMVYAREGSKIAPWEDELHRVGSLNPATLLNSVGAGERVSSYRVRCSLQKQGMGEDFGLVVRSLKDVPESIEKLGLPVQLRRLYAPTNGLLVVTGPTGSGKSTTLAAIINEINESQCANIVTIEDPVEYVHERKKSAINQREVGVDTPSYADGVKDLLRFVPDVTLIGEIRDPETFLAALRIGESGHLVITSMHAPTTTAALKKMAAYVQNSPADAQALAGCLVGVLAQALVVGREKTSHLAYELLPMAPEVHAAMAAIMTDSGKGAMDNLEQSLRNGNVQGAIPMVEIVQQLVQQGKIEAVRGAAVLAAVQDREAVLSKGRAPAPEGRGVNGGGSGGLFPASVGTTARARAAAMPLR</sequence>
<accession>A0A562ZTF9</accession>
<gene>
    <name evidence="4" type="ORF">FN976_10930</name>
</gene>
<feature type="domain" description="Bacterial type II secretion system protein E" evidence="3">
    <location>
        <begin position="190"/>
        <end position="344"/>
    </location>
</feature>
<comment type="similarity">
    <text evidence="1">Belongs to the GSP E family.</text>
</comment>
<dbReference type="OrthoDB" id="8905521at2"/>
<dbReference type="PANTHER" id="PTHR30486">
    <property type="entry name" value="TWITCHING MOTILITY PROTEIN PILT"/>
    <property type="match status" value="1"/>
</dbReference>
<dbReference type="InterPro" id="IPR050921">
    <property type="entry name" value="T4SS_GSP_E_ATPase"/>
</dbReference>
<dbReference type="GO" id="GO:0016887">
    <property type="term" value="F:ATP hydrolysis activity"/>
    <property type="evidence" value="ECO:0007669"/>
    <property type="project" value="InterPro"/>
</dbReference>
<feature type="region of interest" description="Disordered" evidence="2">
    <location>
        <begin position="431"/>
        <end position="453"/>
    </location>
</feature>
<evidence type="ECO:0000259" key="3">
    <source>
        <dbReference type="Pfam" id="PF00437"/>
    </source>
</evidence>
<organism evidence="4 5">
    <name type="scientific">Caenimonas sedimenti</name>
    <dbReference type="NCBI Taxonomy" id="2596921"/>
    <lineage>
        <taxon>Bacteria</taxon>
        <taxon>Pseudomonadati</taxon>
        <taxon>Pseudomonadota</taxon>
        <taxon>Betaproteobacteria</taxon>
        <taxon>Burkholderiales</taxon>
        <taxon>Comamonadaceae</taxon>
        <taxon>Caenimonas</taxon>
    </lineage>
</organism>
<proteinExistence type="inferred from homology"/>
<dbReference type="EMBL" id="VOBQ01000008">
    <property type="protein sequence ID" value="TWO71424.1"/>
    <property type="molecule type" value="Genomic_DNA"/>
</dbReference>
<evidence type="ECO:0000313" key="5">
    <source>
        <dbReference type="Proteomes" id="UP000318199"/>
    </source>
</evidence>
<evidence type="ECO:0000256" key="2">
    <source>
        <dbReference type="SAM" id="MobiDB-lite"/>
    </source>
</evidence>
<dbReference type="PANTHER" id="PTHR30486:SF6">
    <property type="entry name" value="TYPE IV PILUS RETRACTATION ATPASE PILT"/>
    <property type="match status" value="1"/>
</dbReference>
<comment type="caution">
    <text evidence="4">The sequence shown here is derived from an EMBL/GenBank/DDBJ whole genome shotgun (WGS) entry which is preliminary data.</text>
</comment>
<evidence type="ECO:0000256" key="1">
    <source>
        <dbReference type="ARBA" id="ARBA00006611"/>
    </source>
</evidence>
<dbReference type="Proteomes" id="UP000318199">
    <property type="component" value="Unassembled WGS sequence"/>
</dbReference>
<dbReference type="Gene3D" id="3.40.50.300">
    <property type="entry name" value="P-loop containing nucleotide triphosphate hydrolases"/>
    <property type="match status" value="1"/>
</dbReference>
<dbReference type="Pfam" id="PF00437">
    <property type="entry name" value="T2SSE"/>
    <property type="match status" value="1"/>
</dbReference>
<evidence type="ECO:0000313" key="4">
    <source>
        <dbReference type="EMBL" id="TWO71424.1"/>
    </source>
</evidence>
<keyword evidence="5" id="KW-1185">Reference proteome</keyword>
<dbReference type="InterPro" id="IPR027417">
    <property type="entry name" value="P-loop_NTPase"/>
</dbReference>